<dbReference type="Pfam" id="PF13685">
    <property type="entry name" value="Fe-ADH_2"/>
    <property type="match status" value="1"/>
</dbReference>
<dbReference type="GO" id="GO:0008654">
    <property type="term" value="P:phospholipid biosynthetic process"/>
    <property type="evidence" value="ECO:0007669"/>
    <property type="project" value="UniProtKB-KW"/>
</dbReference>
<dbReference type="RefSeq" id="WP_183364884.1">
    <property type="nucleotide sequence ID" value="NZ_JACIEZ010000001.1"/>
</dbReference>
<feature type="region of interest" description="Disordered" evidence="10">
    <location>
        <begin position="1"/>
        <end position="24"/>
    </location>
</feature>
<dbReference type="PANTHER" id="PTHR43616">
    <property type="entry name" value="GLYCEROL DEHYDROGENASE"/>
    <property type="match status" value="1"/>
</dbReference>
<evidence type="ECO:0000256" key="3">
    <source>
        <dbReference type="ARBA" id="ARBA00022723"/>
    </source>
</evidence>
<evidence type="ECO:0000256" key="2">
    <source>
        <dbReference type="ARBA" id="ARBA00022516"/>
    </source>
</evidence>
<dbReference type="EC" id="1.1.1.261" evidence="11"/>
<evidence type="ECO:0000256" key="9">
    <source>
        <dbReference type="ARBA" id="ARBA00023264"/>
    </source>
</evidence>
<keyword evidence="4" id="KW-0521">NADP</keyword>
<evidence type="ECO:0000313" key="11">
    <source>
        <dbReference type="EMBL" id="MBB4063719.1"/>
    </source>
</evidence>
<organism evidence="11 12">
    <name type="scientific">Gellertiella hungarica</name>
    <dbReference type="NCBI Taxonomy" id="1572859"/>
    <lineage>
        <taxon>Bacteria</taxon>
        <taxon>Pseudomonadati</taxon>
        <taxon>Pseudomonadota</taxon>
        <taxon>Alphaproteobacteria</taxon>
        <taxon>Hyphomicrobiales</taxon>
        <taxon>Rhizobiaceae</taxon>
        <taxon>Gellertiella</taxon>
    </lineage>
</organism>
<sequence>MTHSGDPTLDAMLNGTWINPDTGKPGARLPFKDVRILDTTDGAEADLIAPLGLGKRLAVVSDPNTNDAMGARVARALRAIATVDEVVIDVDEATEAHVEEVKERTRHADGVVAVGSGTLQDLVKHATFLDGRKFATFATAASMNGYTSVTASITAANGFKQSLKSHASQGIFMDVEVAARAPAFLARAGLGDCLCRSTAQVDWRLSNALFGTTYFEAPFTIQMDDERDLLKRAAGVDKGDHAAIRTLYKVLTWVGLGTVFTGTSHHGSMSEHMISHWIDMFAGDDHPGTLHGHQVGYAAVSMSRLQNAIFRSPVPPVLKPTRIDEAWMMRRYGPSNGAYCLAEARAKAMDDETVARINAAFEDWDRFREPLLEVMLPTEVLVKALRDCGGYVTAMSSGLPAPVYAEALLHARDIRNRFSVLDVADDGGILANFAAREAGLSRQSLQGEQA</sequence>
<name>A0A7W6J2R9_9HYPH</name>
<keyword evidence="8" id="KW-0594">Phospholipid biosynthesis</keyword>
<dbReference type="Proteomes" id="UP000528286">
    <property type="component" value="Unassembled WGS sequence"/>
</dbReference>
<dbReference type="InterPro" id="IPR032837">
    <property type="entry name" value="G1PDH"/>
</dbReference>
<keyword evidence="1" id="KW-0963">Cytoplasm</keyword>
<dbReference type="AlphaFoldDB" id="A0A7W6J2R9"/>
<keyword evidence="6" id="KW-0520">NAD</keyword>
<dbReference type="GO" id="GO:0046872">
    <property type="term" value="F:metal ion binding"/>
    <property type="evidence" value="ECO:0007669"/>
    <property type="project" value="UniProtKB-KW"/>
</dbReference>
<dbReference type="GO" id="GO:0050492">
    <property type="term" value="F:glycerol-1-phosphate dehydrogenase [NAD(P)+] activity"/>
    <property type="evidence" value="ECO:0007669"/>
    <property type="project" value="UniProtKB-EC"/>
</dbReference>
<reference evidence="11 12" key="1">
    <citation type="submission" date="2020-08" db="EMBL/GenBank/DDBJ databases">
        <title>Genomic Encyclopedia of Type Strains, Phase IV (KMG-IV): sequencing the most valuable type-strain genomes for metagenomic binning, comparative biology and taxonomic classification.</title>
        <authorList>
            <person name="Goeker M."/>
        </authorList>
    </citation>
    <scope>NUCLEOTIDE SEQUENCE [LARGE SCALE GENOMIC DNA]</scope>
    <source>
        <strain evidence="11 12">DSM 29853</strain>
    </source>
</reference>
<keyword evidence="12" id="KW-1185">Reference proteome</keyword>
<evidence type="ECO:0000256" key="6">
    <source>
        <dbReference type="ARBA" id="ARBA00023027"/>
    </source>
</evidence>
<evidence type="ECO:0000313" key="12">
    <source>
        <dbReference type="Proteomes" id="UP000528286"/>
    </source>
</evidence>
<keyword evidence="2" id="KW-0444">Lipid biosynthesis</keyword>
<evidence type="ECO:0000256" key="1">
    <source>
        <dbReference type="ARBA" id="ARBA00022490"/>
    </source>
</evidence>
<keyword evidence="5 11" id="KW-0560">Oxidoreductase</keyword>
<dbReference type="Gene3D" id="1.20.1090.10">
    <property type="entry name" value="Dehydroquinate synthase-like - alpha domain"/>
    <property type="match status" value="1"/>
</dbReference>
<protein>
    <submittedName>
        <fullName evidence="11">Glycerol-1-phosphate dehydrogenase [NAD(P)+]</fullName>
        <ecNumber evidence="11">1.1.1.261</ecNumber>
    </submittedName>
</protein>
<dbReference type="EMBL" id="JACIEZ010000001">
    <property type="protein sequence ID" value="MBB4063719.1"/>
    <property type="molecule type" value="Genomic_DNA"/>
</dbReference>
<keyword evidence="9" id="KW-1208">Phospholipid metabolism</keyword>
<evidence type="ECO:0000256" key="5">
    <source>
        <dbReference type="ARBA" id="ARBA00023002"/>
    </source>
</evidence>
<dbReference type="SUPFAM" id="SSF56796">
    <property type="entry name" value="Dehydroquinate synthase-like"/>
    <property type="match status" value="1"/>
</dbReference>
<comment type="caution">
    <text evidence="11">The sequence shown here is derived from an EMBL/GenBank/DDBJ whole genome shotgun (WGS) entry which is preliminary data.</text>
</comment>
<proteinExistence type="predicted"/>
<keyword evidence="7" id="KW-0443">Lipid metabolism</keyword>
<dbReference type="InterPro" id="IPR016205">
    <property type="entry name" value="Glycerol_DH"/>
</dbReference>
<evidence type="ECO:0000256" key="10">
    <source>
        <dbReference type="SAM" id="MobiDB-lite"/>
    </source>
</evidence>
<accession>A0A7W6J2R9</accession>
<evidence type="ECO:0000256" key="8">
    <source>
        <dbReference type="ARBA" id="ARBA00023209"/>
    </source>
</evidence>
<gene>
    <name evidence="11" type="ORF">GGR23_000880</name>
</gene>
<evidence type="ECO:0000256" key="7">
    <source>
        <dbReference type="ARBA" id="ARBA00023098"/>
    </source>
</evidence>
<evidence type="ECO:0000256" key="4">
    <source>
        <dbReference type="ARBA" id="ARBA00022857"/>
    </source>
</evidence>
<dbReference type="Gene3D" id="3.40.50.1970">
    <property type="match status" value="1"/>
</dbReference>
<dbReference type="PANTHER" id="PTHR43616:SF5">
    <property type="entry name" value="GLYCEROL DEHYDROGENASE 1"/>
    <property type="match status" value="1"/>
</dbReference>
<keyword evidence="3" id="KW-0479">Metal-binding</keyword>